<keyword evidence="2" id="KW-0963">Cytoplasm</keyword>
<comment type="function">
    <text evidence="2">Component of the CCR4-NOT complex which is one of the major cellular mRNA deadenylases and is linked to various cellular processes including bulk mRNA degradation, miRNA-mediated repression, translational repression during translational initiation and general transcription regulation.</text>
</comment>
<dbReference type="GO" id="GO:0017148">
    <property type="term" value="P:negative regulation of translation"/>
    <property type="evidence" value="ECO:0007669"/>
    <property type="project" value="TreeGrafter"/>
</dbReference>
<evidence type="ECO:0000256" key="2">
    <source>
        <dbReference type="RuleBase" id="RU367083"/>
    </source>
</evidence>
<keyword evidence="4" id="KW-1185">Reference proteome</keyword>
<accession>A0AA38M8Q1</accession>
<comment type="similarity">
    <text evidence="1 2">Belongs to the CNOT10 family.</text>
</comment>
<keyword evidence="2" id="KW-0810">Translation regulation</keyword>
<reference evidence="3" key="1">
    <citation type="journal article" date="2023" name="G3 (Bethesda)">
        <title>Whole genome assemblies of Zophobas morio and Tenebrio molitor.</title>
        <authorList>
            <person name="Kaur S."/>
            <person name="Stinson S.A."/>
            <person name="diCenzo G.C."/>
        </authorList>
    </citation>
    <scope>NUCLEOTIDE SEQUENCE</scope>
    <source>
        <strain evidence="3">QUZm001</strain>
    </source>
</reference>
<proteinExistence type="inferred from homology"/>
<dbReference type="GO" id="GO:0005634">
    <property type="term" value="C:nucleus"/>
    <property type="evidence" value="ECO:0007669"/>
    <property type="project" value="UniProtKB-SubCell"/>
</dbReference>
<dbReference type="GO" id="GO:0030014">
    <property type="term" value="C:CCR4-NOT complex"/>
    <property type="evidence" value="ECO:0007669"/>
    <property type="project" value="UniProtKB-UniRule"/>
</dbReference>
<dbReference type="SMART" id="SM00028">
    <property type="entry name" value="TPR"/>
    <property type="match status" value="4"/>
</dbReference>
<dbReference type="PANTHER" id="PTHR12979:SF5">
    <property type="entry name" value="CCR4-NOT TRANSCRIPTION COMPLEX SUBUNIT 10"/>
    <property type="match status" value="1"/>
</dbReference>
<keyword evidence="2" id="KW-0539">Nucleus</keyword>
<keyword evidence="2" id="KW-0805">Transcription regulation</keyword>
<comment type="caution">
    <text evidence="3">The sequence shown here is derived from an EMBL/GenBank/DDBJ whole genome shotgun (WGS) entry which is preliminary data.</text>
</comment>
<dbReference type="AlphaFoldDB" id="A0AA38M8Q1"/>
<dbReference type="GO" id="GO:0005737">
    <property type="term" value="C:cytoplasm"/>
    <property type="evidence" value="ECO:0007669"/>
    <property type="project" value="UniProtKB-SubCell"/>
</dbReference>
<dbReference type="Gene3D" id="1.25.40.10">
    <property type="entry name" value="Tetratricopeptide repeat domain"/>
    <property type="match status" value="2"/>
</dbReference>
<dbReference type="InterPro" id="IPR019734">
    <property type="entry name" value="TPR_rpt"/>
</dbReference>
<dbReference type="PANTHER" id="PTHR12979">
    <property type="entry name" value="CCR4-NOT TRANSCRIPTION COMPLEX SUBUNIT 10"/>
    <property type="match status" value="1"/>
</dbReference>
<comment type="subcellular location">
    <subcellularLocation>
        <location evidence="2">Cytoplasm</location>
    </subcellularLocation>
    <subcellularLocation>
        <location evidence="2">Nucleus</location>
    </subcellularLocation>
</comment>
<keyword evidence="2" id="KW-0804">Transcription</keyword>
<keyword evidence="2" id="KW-0943">RNA-mediated gene silencing</keyword>
<dbReference type="EMBL" id="JALNTZ010000006">
    <property type="protein sequence ID" value="KAJ3647483.1"/>
    <property type="molecule type" value="Genomic_DNA"/>
</dbReference>
<dbReference type="InterPro" id="IPR039740">
    <property type="entry name" value="CNOT10"/>
</dbReference>
<evidence type="ECO:0000313" key="4">
    <source>
        <dbReference type="Proteomes" id="UP001168821"/>
    </source>
</evidence>
<evidence type="ECO:0000256" key="1">
    <source>
        <dbReference type="ARBA" id="ARBA00010080"/>
    </source>
</evidence>
<dbReference type="Proteomes" id="UP001168821">
    <property type="component" value="Unassembled WGS sequence"/>
</dbReference>
<protein>
    <recommendedName>
        <fullName evidence="2">CCR4-NOT transcription complex subunit 10</fullName>
    </recommendedName>
</protein>
<gene>
    <name evidence="3" type="ORF">Zmor_019360</name>
</gene>
<name>A0AA38M8Q1_9CUCU</name>
<organism evidence="3 4">
    <name type="scientific">Zophobas morio</name>
    <dbReference type="NCBI Taxonomy" id="2755281"/>
    <lineage>
        <taxon>Eukaryota</taxon>
        <taxon>Metazoa</taxon>
        <taxon>Ecdysozoa</taxon>
        <taxon>Arthropoda</taxon>
        <taxon>Hexapoda</taxon>
        <taxon>Insecta</taxon>
        <taxon>Pterygota</taxon>
        <taxon>Neoptera</taxon>
        <taxon>Endopterygota</taxon>
        <taxon>Coleoptera</taxon>
        <taxon>Polyphaga</taxon>
        <taxon>Cucujiformia</taxon>
        <taxon>Tenebrionidae</taxon>
        <taxon>Zophobas</taxon>
    </lineage>
</organism>
<sequence>MSEKEEIERTTDTVTDQEQEYAQNTLNEYKKNNYGGALQFINKLDTRTHDFKVAHNKALVEYCKSDFKKTDAFQKSLTSICNQFKIRVEKLDDVDQCIVHYNQAILLYHQRQYTNAIYIMDRVYKFIEPMDDALAKQVSLFAIELQLCVRQSDKAISLINYLENHLINGNPNIKILDKSVKEKDTKKAQPLDPAMEEFKKKLNRYKIRCYLMNHNLDVAHKEISLLLKDKQNVEAMFLGSNLEYLKGNLVEAQKLLGSVPKNCLVYNECGESSDVMFYNNMGVIHHAMGKPNLACHYFQLALKEDMALTNCVKKDGKSEEKTLHILGGSKYHELMYNLGVSLLHAKRPTQAFDCLIIAVRRYHRNARLWMRLAECCIMTTKESNEVDFDIQKKQKEIVVDVIGSKDKQKVILTTSLSKDKKYSTESESYAVPVPSLEFASLCLRNAATLLPSDNNTSPIPLFLIPGVTPPVPSCTPGPAPSSPMSPESIMSLRNSILAASAYVALCLGDYIMALEHAEKLLQQPRLSGAHKLLGHLYCAEALVLLDKISEALEHLNPDNVKHINLELPGGEDNDEKRIKTSPPPKWFPHNLATAHATMQYNIAVCKTIRGQLDEAIALLKQVWQMSGKCKVPGHIIMLVLYIELKLGRPEPARNLIKQYLFQNRL</sequence>
<dbReference type="GO" id="GO:0006402">
    <property type="term" value="P:mRNA catabolic process"/>
    <property type="evidence" value="ECO:0007669"/>
    <property type="project" value="TreeGrafter"/>
</dbReference>
<dbReference type="SUPFAM" id="SSF48452">
    <property type="entry name" value="TPR-like"/>
    <property type="match status" value="2"/>
</dbReference>
<dbReference type="GO" id="GO:0031047">
    <property type="term" value="P:regulatory ncRNA-mediated gene silencing"/>
    <property type="evidence" value="ECO:0007669"/>
    <property type="project" value="UniProtKB-UniRule"/>
</dbReference>
<evidence type="ECO:0000313" key="3">
    <source>
        <dbReference type="EMBL" id="KAJ3647483.1"/>
    </source>
</evidence>
<dbReference type="InterPro" id="IPR011990">
    <property type="entry name" value="TPR-like_helical_dom_sf"/>
</dbReference>